<dbReference type="PRINTS" id="PR00036">
    <property type="entry name" value="HTHLACI"/>
</dbReference>
<proteinExistence type="predicted"/>
<dbReference type="Pfam" id="PF13377">
    <property type="entry name" value="Peripla_BP_3"/>
    <property type="match status" value="1"/>
</dbReference>
<dbReference type="InterPro" id="IPR000843">
    <property type="entry name" value="HTH_LacI"/>
</dbReference>
<evidence type="ECO:0000259" key="4">
    <source>
        <dbReference type="PROSITE" id="PS50932"/>
    </source>
</evidence>
<organism evidence="5 6">
    <name type="scientific">Serratia ficaria</name>
    <dbReference type="NCBI Taxonomy" id="61651"/>
    <lineage>
        <taxon>Bacteria</taxon>
        <taxon>Pseudomonadati</taxon>
        <taxon>Pseudomonadota</taxon>
        <taxon>Gammaproteobacteria</taxon>
        <taxon>Enterobacterales</taxon>
        <taxon>Yersiniaceae</taxon>
        <taxon>Serratia</taxon>
    </lineage>
</organism>
<keyword evidence="3" id="KW-0804">Transcription</keyword>
<keyword evidence="2" id="KW-0238">DNA-binding</keyword>
<accession>A0A240C735</accession>
<dbReference type="RefSeq" id="WP_095100214.1">
    <property type="nucleotide sequence ID" value="NZ_CAMIQD010000001.1"/>
</dbReference>
<evidence type="ECO:0000256" key="1">
    <source>
        <dbReference type="ARBA" id="ARBA00023015"/>
    </source>
</evidence>
<reference evidence="5 6" key="1">
    <citation type="submission" date="2017-06" db="EMBL/GenBank/DDBJ databases">
        <authorList>
            <consortium name="Pathogen Informatics"/>
        </authorList>
    </citation>
    <scope>NUCLEOTIDE SEQUENCE [LARGE SCALE GENOMIC DNA]</scope>
    <source>
        <strain evidence="5 6">NCTC12148</strain>
    </source>
</reference>
<dbReference type="KEGG" id="sfj:SAMEA4384070_3268"/>
<dbReference type="GO" id="GO:0000976">
    <property type="term" value="F:transcription cis-regulatory region binding"/>
    <property type="evidence" value="ECO:0007669"/>
    <property type="project" value="TreeGrafter"/>
</dbReference>
<dbReference type="InterPro" id="IPR046335">
    <property type="entry name" value="LacI/GalR-like_sensor"/>
</dbReference>
<dbReference type="CDD" id="cd01574">
    <property type="entry name" value="PBP1_LacI"/>
    <property type="match status" value="1"/>
</dbReference>
<protein>
    <submittedName>
        <fullName evidence="5">Lactose operon repressor</fullName>
    </submittedName>
</protein>
<dbReference type="GO" id="GO:0003700">
    <property type="term" value="F:DNA-binding transcription factor activity"/>
    <property type="evidence" value="ECO:0007669"/>
    <property type="project" value="TreeGrafter"/>
</dbReference>
<dbReference type="OrthoDB" id="9798934at2"/>
<feature type="domain" description="HTH lacI-type" evidence="4">
    <location>
        <begin position="6"/>
        <end position="60"/>
    </location>
</feature>
<dbReference type="EMBL" id="LT906479">
    <property type="protein sequence ID" value="SNW03382.1"/>
    <property type="molecule type" value="Genomic_DNA"/>
</dbReference>
<dbReference type="InterPro" id="IPR028082">
    <property type="entry name" value="Peripla_BP_I"/>
</dbReference>
<sequence length="354" mass="38684">MNKRQATLEDVAKQAGVSQQTVSRVLNNPDIVSERTRNNVLGAMNTLNYVPNRSAQILAGKTLPTFGLLTTSLALHAPSQIASSFKRHAELVGYQVAISMLKTGRLSVLQSALNEFRAQKINSVVMSLPLEKADAETLVRDNPDMRQLFLDVPPAAEVCHLGFLHSDGTTSSVNLLLELGHRKFGLLAGPESSISARLRLACWRDTLYQAGIAETDTEYGDWSANSGWVKTVELFSRHPDITAMLVASDQMALGVISALRQLNKRIPQDVSVIGYDDTPDSQYFHPALTTVRQDFDLIGKRAVTHLLSMASQPQEAFNDLLPTTLVIRQSTGKPDAAGSESALVRQLKALVQQL</sequence>
<dbReference type="GeneID" id="75028409"/>
<name>A0A240C735_SERFI</name>
<dbReference type="Gene3D" id="3.40.50.2300">
    <property type="match status" value="2"/>
</dbReference>
<dbReference type="CDD" id="cd01392">
    <property type="entry name" value="HTH_LacI"/>
    <property type="match status" value="1"/>
</dbReference>
<dbReference type="NCBIfam" id="NF007075">
    <property type="entry name" value="PRK09526.1"/>
    <property type="match status" value="1"/>
</dbReference>
<dbReference type="PROSITE" id="PS50932">
    <property type="entry name" value="HTH_LACI_2"/>
    <property type="match status" value="1"/>
</dbReference>
<evidence type="ECO:0000256" key="2">
    <source>
        <dbReference type="ARBA" id="ARBA00023125"/>
    </source>
</evidence>
<gene>
    <name evidence="5" type="primary">lacI</name>
    <name evidence="5" type="ORF">SAMEA4384070_03268</name>
</gene>
<dbReference type="Proteomes" id="UP000215134">
    <property type="component" value="Chromosome 1"/>
</dbReference>
<dbReference type="AlphaFoldDB" id="A0A240C735"/>
<dbReference type="SUPFAM" id="SSF47413">
    <property type="entry name" value="lambda repressor-like DNA-binding domains"/>
    <property type="match status" value="1"/>
</dbReference>
<evidence type="ECO:0000313" key="6">
    <source>
        <dbReference type="Proteomes" id="UP000215134"/>
    </source>
</evidence>
<dbReference type="PANTHER" id="PTHR30146">
    <property type="entry name" value="LACI-RELATED TRANSCRIPTIONAL REPRESSOR"/>
    <property type="match status" value="1"/>
</dbReference>
<dbReference type="SMART" id="SM00354">
    <property type="entry name" value="HTH_LACI"/>
    <property type="match status" value="1"/>
</dbReference>
<keyword evidence="1" id="KW-0805">Transcription regulation</keyword>
<dbReference type="InterPro" id="IPR010982">
    <property type="entry name" value="Lambda_DNA-bd_dom_sf"/>
</dbReference>
<keyword evidence="6" id="KW-1185">Reference proteome</keyword>
<dbReference type="PROSITE" id="PS00356">
    <property type="entry name" value="HTH_LACI_1"/>
    <property type="match status" value="1"/>
</dbReference>
<dbReference type="SUPFAM" id="SSF53822">
    <property type="entry name" value="Periplasmic binding protein-like I"/>
    <property type="match status" value="1"/>
</dbReference>
<evidence type="ECO:0000313" key="5">
    <source>
        <dbReference type="EMBL" id="SNW03382.1"/>
    </source>
</evidence>
<dbReference type="Gene3D" id="1.10.260.40">
    <property type="entry name" value="lambda repressor-like DNA-binding domains"/>
    <property type="match status" value="1"/>
</dbReference>
<dbReference type="Pfam" id="PF00356">
    <property type="entry name" value="LacI"/>
    <property type="match status" value="1"/>
</dbReference>
<dbReference type="PANTHER" id="PTHR30146:SF153">
    <property type="entry name" value="LACTOSE OPERON REPRESSOR"/>
    <property type="match status" value="1"/>
</dbReference>
<evidence type="ECO:0000256" key="3">
    <source>
        <dbReference type="ARBA" id="ARBA00023163"/>
    </source>
</evidence>